<dbReference type="GO" id="GO:0005960">
    <property type="term" value="C:glycine cleavage complex"/>
    <property type="evidence" value="ECO:0007669"/>
    <property type="project" value="InterPro"/>
</dbReference>
<dbReference type="PROSITE" id="PS50968">
    <property type="entry name" value="BIOTINYL_LIPOYL"/>
    <property type="match status" value="1"/>
</dbReference>
<comment type="subunit">
    <text evidence="3">The glycine cleavage system is composed of four proteins: P, T, L and H.</text>
</comment>
<evidence type="ECO:0000256" key="4">
    <source>
        <dbReference type="PIRSR" id="PIRSR617453-50"/>
    </source>
</evidence>
<evidence type="ECO:0000259" key="5">
    <source>
        <dbReference type="PROSITE" id="PS50968"/>
    </source>
</evidence>
<organism evidence="6 7">
    <name type="scientific">Cohnella nanjingensis</name>
    <dbReference type="NCBI Taxonomy" id="1387779"/>
    <lineage>
        <taxon>Bacteria</taxon>
        <taxon>Bacillati</taxon>
        <taxon>Bacillota</taxon>
        <taxon>Bacilli</taxon>
        <taxon>Bacillales</taxon>
        <taxon>Paenibacillaceae</taxon>
        <taxon>Cohnella</taxon>
    </lineage>
</organism>
<dbReference type="InterPro" id="IPR003016">
    <property type="entry name" value="2-oxoA_DH_lipoyl-BS"/>
</dbReference>
<dbReference type="HAMAP" id="MF_00272">
    <property type="entry name" value="GcvH"/>
    <property type="match status" value="1"/>
</dbReference>
<dbReference type="GO" id="GO:0009249">
    <property type="term" value="P:protein lipoylation"/>
    <property type="evidence" value="ECO:0007669"/>
    <property type="project" value="UniProtKB-UniRule"/>
</dbReference>
<dbReference type="RefSeq" id="WP_185671214.1">
    <property type="nucleotide sequence ID" value="NZ_JACJVP010000037.1"/>
</dbReference>
<dbReference type="NCBIfam" id="TIGR00527">
    <property type="entry name" value="gcvH"/>
    <property type="match status" value="1"/>
</dbReference>
<dbReference type="PANTHER" id="PTHR11715">
    <property type="entry name" value="GLYCINE CLEAVAGE SYSTEM H PROTEIN"/>
    <property type="match status" value="1"/>
</dbReference>
<reference evidence="6 7" key="1">
    <citation type="submission" date="2020-08" db="EMBL/GenBank/DDBJ databases">
        <title>Cohnella phylogeny.</title>
        <authorList>
            <person name="Dunlap C."/>
        </authorList>
    </citation>
    <scope>NUCLEOTIDE SEQUENCE [LARGE SCALE GENOMIC DNA]</scope>
    <source>
        <strain evidence="6 7">DSM 28246</strain>
    </source>
</reference>
<evidence type="ECO:0000313" key="7">
    <source>
        <dbReference type="Proteomes" id="UP000547209"/>
    </source>
</evidence>
<dbReference type="InterPro" id="IPR002930">
    <property type="entry name" value="GCV_H"/>
</dbReference>
<feature type="domain" description="Lipoyl-binding" evidence="5">
    <location>
        <begin position="26"/>
        <end position="108"/>
    </location>
</feature>
<name>A0A7X0RTE4_9BACL</name>
<dbReference type="CDD" id="cd06848">
    <property type="entry name" value="GCS_H"/>
    <property type="match status" value="1"/>
</dbReference>
<dbReference type="GO" id="GO:0019464">
    <property type="term" value="P:glycine decarboxylation via glycine cleavage system"/>
    <property type="evidence" value="ECO:0007669"/>
    <property type="project" value="UniProtKB-UniRule"/>
</dbReference>
<dbReference type="PANTHER" id="PTHR11715:SF3">
    <property type="entry name" value="GLYCINE CLEAVAGE SYSTEM H PROTEIN-RELATED"/>
    <property type="match status" value="1"/>
</dbReference>
<dbReference type="Pfam" id="PF01597">
    <property type="entry name" value="GCV_H"/>
    <property type="match status" value="1"/>
</dbReference>
<keyword evidence="7" id="KW-1185">Reference proteome</keyword>
<sequence>MSEIREELRYSEEHEWASPPAAQGRVVRIGITDHAQSQLGDIVFVELPSVGAAVYAGESIGAIESVKTVSELYSPVTGKVVRVNDGLLDHPERVNESPYEEGWIAEVELDAEADEALGGLLTAQQYGELTK</sequence>
<keyword evidence="2 3" id="KW-0450">Lipoyl</keyword>
<dbReference type="NCBIfam" id="NF002270">
    <property type="entry name" value="PRK01202.1"/>
    <property type="match status" value="1"/>
</dbReference>
<dbReference type="GO" id="GO:0005829">
    <property type="term" value="C:cytosol"/>
    <property type="evidence" value="ECO:0007669"/>
    <property type="project" value="TreeGrafter"/>
</dbReference>
<dbReference type="EMBL" id="JACJVP010000037">
    <property type="protein sequence ID" value="MBB6673349.1"/>
    <property type="molecule type" value="Genomic_DNA"/>
</dbReference>
<gene>
    <name evidence="3 6" type="primary">gcvH</name>
    <name evidence="6" type="ORF">H7C19_21970</name>
</gene>
<dbReference type="InterPro" id="IPR000089">
    <property type="entry name" value="Biotin_lipoyl"/>
</dbReference>
<dbReference type="Proteomes" id="UP000547209">
    <property type="component" value="Unassembled WGS sequence"/>
</dbReference>
<dbReference type="InterPro" id="IPR033753">
    <property type="entry name" value="GCV_H/Fam206"/>
</dbReference>
<dbReference type="PROSITE" id="PS00189">
    <property type="entry name" value="LIPOYL"/>
    <property type="match status" value="1"/>
</dbReference>
<evidence type="ECO:0000256" key="3">
    <source>
        <dbReference type="HAMAP-Rule" id="MF_00272"/>
    </source>
</evidence>
<comment type="function">
    <text evidence="3">The glycine cleavage system catalyzes the degradation of glycine. The H protein shuttles the methylamine group of glycine from the P protein to the T protein.</text>
</comment>
<feature type="modified residue" description="N6-lipoyllysine" evidence="3 4">
    <location>
        <position position="67"/>
    </location>
</feature>
<dbReference type="InterPro" id="IPR011053">
    <property type="entry name" value="Single_hybrid_motif"/>
</dbReference>
<comment type="caution">
    <text evidence="6">The sequence shown here is derived from an EMBL/GenBank/DDBJ whole genome shotgun (WGS) entry which is preliminary data.</text>
</comment>
<proteinExistence type="inferred from homology"/>
<comment type="similarity">
    <text evidence="1 3">Belongs to the GcvH family.</text>
</comment>
<evidence type="ECO:0000313" key="6">
    <source>
        <dbReference type="EMBL" id="MBB6673349.1"/>
    </source>
</evidence>
<comment type="function">
    <text evidence="3">Is also involved in protein lipoylation via its role as an octanoyl/lipoyl carrier protein intermediate.</text>
</comment>
<accession>A0A7X0RTE4</accession>
<evidence type="ECO:0000256" key="2">
    <source>
        <dbReference type="ARBA" id="ARBA00022823"/>
    </source>
</evidence>
<comment type="cofactor">
    <cofactor evidence="3">
        <name>(R)-lipoate</name>
        <dbReference type="ChEBI" id="CHEBI:83088"/>
    </cofactor>
    <text evidence="3">Binds 1 lipoyl cofactor covalently.</text>
</comment>
<evidence type="ECO:0000256" key="1">
    <source>
        <dbReference type="ARBA" id="ARBA00009249"/>
    </source>
</evidence>
<dbReference type="InterPro" id="IPR017453">
    <property type="entry name" value="GCV_H_sub"/>
</dbReference>
<dbReference type="AlphaFoldDB" id="A0A7X0RTE4"/>
<dbReference type="SUPFAM" id="SSF51230">
    <property type="entry name" value="Single hybrid motif"/>
    <property type="match status" value="1"/>
</dbReference>
<dbReference type="Gene3D" id="2.40.50.100">
    <property type="match status" value="1"/>
</dbReference>
<protein>
    <recommendedName>
        <fullName evidence="3">Glycine cleavage system H protein</fullName>
    </recommendedName>
    <alternativeName>
        <fullName evidence="3">Octanoyl/lipoyl carrier protein</fullName>
    </alternativeName>
</protein>